<name>A0AAJ1D2B6_PANAN</name>
<dbReference type="AlphaFoldDB" id="A0AAJ1D2B6"/>
<dbReference type="Pfam" id="PF06666">
    <property type="entry name" value="DUF1173"/>
    <property type="match status" value="1"/>
</dbReference>
<sequence>MAKKKIYPVHFLGLRGERDASEAFQREETETWQRWLKRARDNKKTTVVTCLCQPQETEPPQRRLKVSYSDDTKRCWLSSFAYTGHQHNTDCRFYSVWADKRQAEIYQSDIVRATEDGTIVVRLPTGLSKKAPSEHTPENVNAGHGPERRKKRPSMRLLGLLHLMWEQAEINVWYPYFDKRKNRSAEWAGARLHKHAVRVKVGRVPLPKALLLLTHKDTPVATSNWRNLNEAIRKQRRLILVSILASWSPEREARLDETLPLGFFAGFPDLLLPDDVLQRLKRSFSRELGDWRRGAKVVVIAETDPPEKKFSSGTVIDVALMTVSERFIPLDSGYEKVVEEKLWQEKRAFLKPLRYDGEEDVFPDFVLKDVAGVDALPMEVFGMNTPEYLQRKQVKTAYYDTEYGPGRWWSWNAADHSDMPAFPSFSGE</sequence>
<dbReference type="RefSeq" id="WP_264272196.1">
    <property type="nucleotide sequence ID" value="NZ_JANFVX010000020.1"/>
</dbReference>
<dbReference type="Proteomes" id="UP001208888">
    <property type="component" value="Unassembled WGS sequence"/>
</dbReference>
<feature type="region of interest" description="Disordered" evidence="1">
    <location>
        <begin position="126"/>
        <end position="151"/>
    </location>
</feature>
<evidence type="ECO:0000313" key="3">
    <source>
        <dbReference type="Proteomes" id="UP001208888"/>
    </source>
</evidence>
<dbReference type="InterPro" id="IPR009553">
    <property type="entry name" value="DUF1173"/>
</dbReference>
<proteinExistence type="predicted"/>
<evidence type="ECO:0008006" key="4">
    <source>
        <dbReference type="Google" id="ProtNLM"/>
    </source>
</evidence>
<dbReference type="EMBL" id="JANFVX010000020">
    <property type="protein sequence ID" value="MCW0345895.1"/>
    <property type="molecule type" value="Genomic_DNA"/>
</dbReference>
<evidence type="ECO:0000313" key="2">
    <source>
        <dbReference type="EMBL" id="MCW0345895.1"/>
    </source>
</evidence>
<gene>
    <name evidence="2" type="ORF">NB703_003988</name>
</gene>
<organism evidence="2 3">
    <name type="scientific">Pantoea ananas</name>
    <name type="common">Erwinia uredovora</name>
    <dbReference type="NCBI Taxonomy" id="553"/>
    <lineage>
        <taxon>Bacteria</taxon>
        <taxon>Pseudomonadati</taxon>
        <taxon>Pseudomonadota</taxon>
        <taxon>Gammaproteobacteria</taxon>
        <taxon>Enterobacterales</taxon>
        <taxon>Erwiniaceae</taxon>
        <taxon>Pantoea</taxon>
    </lineage>
</organism>
<comment type="caution">
    <text evidence="2">The sequence shown here is derived from an EMBL/GenBank/DDBJ whole genome shotgun (WGS) entry which is preliminary data.</text>
</comment>
<protein>
    <recommendedName>
        <fullName evidence="4">DUF1173 domain-containing protein</fullName>
    </recommendedName>
</protein>
<reference evidence="2" key="1">
    <citation type="submission" date="2022-06" db="EMBL/GenBank/DDBJ databases">
        <title>Dynamics of rice microbiomes reveals core vertical transmitted seed endophytes.</title>
        <authorList>
            <person name="Liao K."/>
            <person name="Zhang X."/>
        </authorList>
    </citation>
    <scope>NUCLEOTIDE SEQUENCE</scope>
    <source>
        <strain evidence="2">JT1-17</strain>
    </source>
</reference>
<accession>A0AAJ1D2B6</accession>
<evidence type="ECO:0000256" key="1">
    <source>
        <dbReference type="SAM" id="MobiDB-lite"/>
    </source>
</evidence>